<evidence type="ECO:0000256" key="1">
    <source>
        <dbReference type="ARBA" id="ARBA00003041"/>
    </source>
</evidence>
<dbReference type="PANTHER" id="PTHR34982:SF1">
    <property type="entry name" value="FLAGELLAR ASSEMBLY PROTEIN FLIH"/>
    <property type="match status" value="1"/>
</dbReference>
<keyword evidence="5" id="KW-0813">Transport</keyword>
<dbReference type="InterPro" id="IPR051472">
    <property type="entry name" value="T3SS_Stator/FliH"/>
</dbReference>
<comment type="subcellular location">
    <subcellularLocation>
        <location evidence="2">Cytoplasm</location>
    </subcellularLocation>
</comment>
<comment type="caution">
    <text evidence="15">The sequence shown here is derived from an EMBL/GenBank/DDBJ whole genome shotgun (WGS) entry which is preliminary data.</text>
</comment>
<evidence type="ECO:0000256" key="8">
    <source>
        <dbReference type="ARBA" id="ARBA00022927"/>
    </source>
</evidence>
<evidence type="ECO:0000256" key="12">
    <source>
        <dbReference type="SAM" id="Coils"/>
    </source>
</evidence>
<name>A0ABT0YTM0_9BURK</name>
<keyword evidence="8" id="KW-0653">Protein transport</keyword>
<reference evidence="15" key="1">
    <citation type="submission" date="2022-05" db="EMBL/GenBank/DDBJ databases">
        <title>Schlegelella sp. nov., isolated from mangrove soil.</title>
        <authorList>
            <person name="Liu Y."/>
            <person name="Ge X."/>
            <person name="Liu W."/>
        </authorList>
    </citation>
    <scope>NUCLEOTIDE SEQUENCE</scope>
    <source>
        <strain evidence="15">S2-27</strain>
    </source>
</reference>
<evidence type="ECO:0000256" key="4">
    <source>
        <dbReference type="ARBA" id="ARBA00016507"/>
    </source>
</evidence>
<comment type="similarity">
    <text evidence="3">Belongs to the FliH family.</text>
</comment>
<evidence type="ECO:0000259" key="14">
    <source>
        <dbReference type="Pfam" id="PF02108"/>
    </source>
</evidence>
<dbReference type="PANTHER" id="PTHR34982">
    <property type="entry name" value="YOP PROTEINS TRANSLOCATION PROTEIN L"/>
    <property type="match status" value="1"/>
</dbReference>
<evidence type="ECO:0000313" key="16">
    <source>
        <dbReference type="Proteomes" id="UP001165541"/>
    </source>
</evidence>
<feature type="domain" description="Flagellar assembly protein FliH/Type III secretion system HrpE" evidence="14">
    <location>
        <begin position="112"/>
        <end position="215"/>
    </location>
</feature>
<dbReference type="InterPro" id="IPR012842">
    <property type="entry name" value="T3SS_SctL/SctL2"/>
</dbReference>
<dbReference type="RefSeq" id="WP_251779933.1">
    <property type="nucleotide sequence ID" value="NZ_JAMKFE010000012.1"/>
</dbReference>
<evidence type="ECO:0000256" key="6">
    <source>
        <dbReference type="ARBA" id="ARBA00022490"/>
    </source>
</evidence>
<feature type="coiled-coil region" evidence="12">
    <location>
        <begin position="32"/>
        <end position="82"/>
    </location>
</feature>
<keyword evidence="12" id="KW-0175">Coiled coil</keyword>
<keyword evidence="16" id="KW-1185">Reference proteome</keyword>
<sequence length="275" mass="29557">MAMLIWLQTAAGPVGVEEGVVRAEEVQALVSVQELQRRMEQSVEQMLSETRRQAAAEMEAAQAQAREIIDDAREEAQGLRQAAYEEGTRQAVSEWHERHLQAAIGHDRAVREMHARLADVVTSAVERIVLYEDRGALYQRALKSVQSLTRGNGSLRLRVGMDDYAQARDCLGAMDHLQEAGLELDVVADAALAPGSCIFESDLGVLDASLQTQLAGLRAAMERAVRRAAGGDAAEAPVDGAPPPFGGSAPPADESGTAGQPDEPESTCETREYAP</sequence>
<evidence type="ECO:0000256" key="9">
    <source>
        <dbReference type="ARBA" id="ARBA00023225"/>
    </source>
</evidence>
<dbReference type="Pfam" id="PF02108">
    <property type="entry name" value="FliH"/>
    <property type="match status" value="1"/>
</dbReference>
<evidence type="ECO:0000313" key="15">
    <source>
        <dbReference type="EMBL" id="MCM5681451.1"/>
    </source>
</evidence>
<keyword evidence="6" id="KW-0963">Cytoplasm</keyword>
<dbReference type="NCBIfam" id="TIGR02499">
    <property type="entry name" value="HrpE_YscL_not"/>
    <property type="match status" value="1"/>
</dbReference>
<evidence type="ECO:0000256" key="5">
    <source>
        <dbReference type="ARBA" id="ARBA00022448"/>
    </source>
</evidence>
<dbReference type="Proteomes" id="UP001165541">
    <property type="component" value="Unassembled WGS sequence"/>
</dbReference>
<comment type="similarity">
    <text evidence="10">Belongs to the SctL stator family.</text>
</comment>
<dbReference type="InterPro" id="IPR018035">
    <property type="entry name" value="Flagellar_FliH/T3SS_HrpE"/>
</dbReference>
<evidence type="ECO:0000256" key="7">
    <source>
        <dbReference type="ARBA" id="ARBA00022795"/>
    </source>
</evidence>
<dbReference type="EMBL" id="JAMKFE010000012">
    <property type="protein sequence ID" value="MCM5681451.1"/>
    <property type="molecule type" value="Genomic_DNA"/>
</dbReference>
<protein>
    <recommendedName>
        <fullName evidence="4">Flagellar assembly protein FliH</fullName>
    </recommendedName>
    <alternativeName>
        <fullName evidence="11">Type 3 secretion system stator protein</fullName>
    </alternativeName>
</protein>
<evidence type="ECO:0000256" key="2">
    <source>
        <dbReference type="ARBA" id="ARBA00004496"/>
    </source>
</evidence>
<keyword evidence="9" id="KW-1006">Bacterial flagellum protein export</keyword>
<evidence type="ECO:0000256" key="3">
    <source>
        <dbReference type="ARBA" id="ARBA00006602"/>
    </source>
</evidence>
<comment type="function">
    <text evidence="1">Needed for flagellar regrowth and assembly.</text>
</comment>
<organism evidence="15 16">
    <name type="scientific">Caldimonas mangrovi</name>
    <dbReference type="NCBI Taxonomy" id="2944811"/>
    <lineage>
        <taxon>Bacteria</taxon>
        <taxon>Pseudomonadati</taxon>
        <taxon>Pseudomonadota</taxon>
        <taxon>Betaproteobacteria</taxon>
        <taxon>Burkholderiales</taxon>
        <taxon>Sphaerotilaceae</taxon>
        <taxon>Caldimonas</taxon>
    </lineage>
</organism>
<keyword evidence="7" id="KW-1005">Bacterial flagellum biogenesis</keyword>
<proteinExistence type="inferred from homology"/>
<feature type="region of interest" description="Disordered" evidence="13">
    <location>
        <begin position="228"/>
        <end position="275"/>
    </location>
</feature>
<evidence type="ECO:0000256" key="13">
    <source>
        <dbReference type="SAM" id="MobiDB-lite"/>
    </source>
</evidence>
<feature type="compositionally biased region" description="Low complexity" evidence="13">
    <location>
        <begin position="228"/>
        <end position="239"/>
    </location>
</feature>
<evidence type="ECO:0000256" key="10">
    <source>
        <dbReference type="ARBA" id="ARBA00024335"/>
    </source>
</evidence>
<dbReference type="Gene3D" id="1.20.5.2950">
    <property type="match status" value="1"/>
</dbReference>
<accession>A0ABT0YTM0</accession>
<gene>
    <name evidence="15" type="primary">sctL</name>
    <name evidence="15" type="ORF">M8A51_18135</name>
</gene>
<evidence type="ECO:0000256" key="11">
    <source>
        <dbReference type="ARBA" id="ARBA00040494"/>
    </source>
</evidence>